<organism evidence="1 2">
    <name type="scientific">Plectus sambesii</name>
    <dbReference type="NCBI Taxonomy" id="2011161"/>
    <lineage>
        <taxon>Eukaryota</taxon>
        <taxon>Metazoa</taxon>
        <taxon>Ecdysozoa</taxon>
        <taxon>Nematoda</taxon>
        <taxon>Chromadorea</taxon>
        <taxon>Plectida</taxon>
        <taxon>Plectina</taxon>
        <taxon>Plectoidea</taxon>
        <taxon>Plectidae</taxon>
        <taxon>Plectus</taxon>
    </lineage>
</organism>
<name>A0A914X158_9BILA</name>
<evidence type="ECO:0000313" key="1">
    <source>
        <dbReference type="Proteomes" id="UP000887566"/>
    </source>
</evidence>
<proteinExistence type="predicted"/>
<protein>
    <submittedName>
        <fullName evidence="2">Uncharacterized protein</fullName>
    </submittedName>
</protein>
<sequence length="139" mass="15447">MTLPLPALLQFNGKEEDFPAWLAQFSSALHYTKVKKSEDKHSLLLMCISQWVVCTLISMTLHYHTTPIKLAEYHRLFSLRQQPGAGFSKRREGAGCTRGTRTRYPGCSNFFRAGYGFPGRAREGQALPLLGAVVASAGK</sequence>
<reference evidence="2" key="1">
    <citation type="submission" date="2022-11" db="UniProtKB">
        <authorList>
            <consortium name="WormBaseParasite"/>
        </authorList>
    </citation>
    <scope>IDENTIFICATION</scope>
</reference>
<dbReference type="Proteomes" id="UP000887566">
    <property type="component" value="Unplaced"/>
</dbReference>
<keyword evidence="1" id="KW-1185">Reference proteome</keyword>
<dbReference type="AlphaFoldDB" id="A0A914X158"/>
<evidence type="ECO:0000313" key="2">
    <source>
        <dbReference type="WBParaSite" id="PSAMB.scaffold5924size10568.g27593.t1"/>
    </source>
</evidence>
<dbReference type="WBParaSite" id="PSAMB.scaffold5924size10568.g27593.t1">
    <property type="protein sequence ID" value="PSAMB.scaffold5924size10568.g27593.t1"/>
    <property type="gene ID" value="PSAMB.scaffold5924size10568.g27593"/>
</dbReference>
<accession>A0A914X158</accession>